<name>A0A183F983_HELPZ</name>
<evidence type="ECO:0000313" key="3">
    <source>
        <dbReference type="WBParaSite" id="HPBE_0000272501-mRNA-1"/>
    </source>
</evidence>
<dbReference type="EMBL" id="UZAH01004678">
    <property type="protein sequence ID" value="VDO27767.1"/>
    <property type="molecule type" value="Genomic_DNA"/>
</dbReference>
<dbReference type="AlphaFoldDB" id="A0A183F983"/>
<accession>A0A183F983</accession>
<reference evidence="1 2" key="1">
    <citation type="submission" date="2018-11" db="EMBL/GenBank/DDBJ databases">
        <authorList>
            <consortium name="Pathogen Informatics"/>
        </authorList>
    </citation>
    <scope>NUCLEOTIDE SEQUENCE [LARGE SCALE GENOMIC DNA]</scope>
</reference>
<dbReference type="OrthoDB" id="7451790at2759"/>
<protein>
    <submittedName>
        <fullName evidence="3">LRRcap domain-containing protein</fullName>
    </submittedName>
</protein>
<reference evidence="3" key="2">
    <citation type="submission" date="2019-09" db="UniProtKB">
        <authorList>
            <consortium name="WormBaseParasite"/>
        </authorList>
    </citation>
    <scope>IDENTIFICATION</scope>
</reference>
<organism evidence="2 3">
    <name type="scientific">Heligmosomoides polygyrus</name>
    <name type="common">Parasitic roundworm</name>
    <dbReference type="NCBI Taxonomy" id="6339"/>
    <lineage>
        <taxon>Eukaryota</taxon>
        <taxon>Metazoa</taxon>
        <taxon>Ecdysozoa</taxon>
        <taxon>Nematoda</taxon>
        <taxon>Chromadorea</taxon>
        <taxon>Rhabditida</taxon>
        <taxon>Rhabditina</taxon>
        <taxon>Rhabditomorpha</taxon>
        <taxon>Strongyloidea</taxon>
        <taxon>Heligmosomidae</taxon>
        <taxon>Heligmosomoides</taxon>
    </lineage>
</organism>
<evidence type="ECO:0000313" key="2">
    <source>
        <dbReference type="Proteomes" id="UP000050761"/>
    </source>
</evidence>
<dbReference type="InterPro" id="IPR032675">
    <property type="entry name" value="LRR_dom_sf"/>
</dbReference>
<dbReference type="InterPro" id="IPR001611">
    <property type="entry name" value="Leu-rich_rpt"/>
</dbReference>
<keyword evidence="2" id="KW-1185">Reference proteome</keyword>
<dbReference type="SMART" id="SM00365">
    <property type="entry name" value="LRR_SD22"/>
    <property type="match status" value="2"/>
</dbReference>
<evidence type="ECO:0000313" key="1">
    <source>
        <dbReference type="EMBL" id="VDO27767.1"/>
    </source>
</evidence>
<accession>A0A3P7UZJ8</accession>
<dbReference type="SUPFAM" id="SSF52058">
    <property type="entry name" value="L domain-like"/>
    <property type="match status" value="1"/>
</dbReference>
<dbReference type="Proteomes" id="UP000050761">
    <property type="component" value="Unassembled WGS sequence"/>
</dbReference>
<dbReference type="WBParaSite" id="HPBE_0000272501-mRNA-1">
    <property type="protein sequence ID" value="HPBE_0000272501-mRNA-1"/>
    <property type="gene ID" value="HPBE_0000272501"/>
</dbReference>
<proteinExistence type="predicted"/>
<dbReference type="Gene3D" id="3.80.10.10">
    <property type="entry name" value="Ribonuclease Inhibitor"/>
    <property type="match status" value="1"/>
</dbReference>
<sequence length="177" mass="20556">MQYGCYDHSKMSVTVEEVPEKPVEDADAAAEEEDVIEVDRDTTSLDLTRTRLKKIEGFEFLKKIKSLCLRWNLLKKIEGLDTLTTLTELDLYDNQVWRERCGTWGSHLRLRLYFGDAATCHRRRRQILWRRRRIRRRKYDTPAKPSTTSLATLCCVDGYAVQSHNTASATLATRSIT</sequence>
<dbReference type="PROSITE" id="PS51450">
    <property type="entry name" value="LRR"/>
    <property type="match status" value="1"/>
</dbReference>
<gene>
    <name evidence="1" type="ORF">HPBE_LOCUS2726</name>
</gene>